<evidence type="ECO:0000256" key="1">
    <source>
        <dbReference type="ARBA" id="ARBA00023125"/>
    </source>
</evidence>
<feature type="non-terminal residue" evidence="3">
    <location>
        <position position="130"/>
    </location>
</feature>
<dbReference type="Pfam" id="PF02899">
    <property type="entry name" value="Phage_int_SAM_1"/>
    <property type="match status" value="1"/>
</dbReference>
<dbReference type="Gene3D" id="1.10.150.130">
    <property type="match status" value="1"/>
</dbReference>
<dbReference type="InterPro" id="IPR010998">
    <property type="entry name" value="Integrase_recombinase_N"/>
</dbReference>
<proteinExistence type="predicted"/>
<sequence length="130" mass="14591">MLRASLLDTSAMTSEQEPVRDLATIVVPQVGRLIETGDPWQPHRLVDADGTTVEAVSAWFAELLAAGRSVATLRSYGMDLLRWLRFLSALGIPWYRATRSEARDFSRWLQVAGKPSRPHWRHLDKPAAPV</sequence>
<keyword evidence="1" id="KW-0238">DNA-binding</keyword>
<reference evidence="3" key="2">
    <citation type="journal article" date="2014" name="ISME J.">
        <title>Microbial stratification in low pH oxic and suboxic macroscopic growths along an acid mine drainage.</title>
        <authorList>
            <person name="Mendez-Garcia C."/>
            <person name="Mesa V."/>
            <person name="Sprenger R.R."/>
            <person name="Richter M."/>
            <person name="Diez M.S."/>
            <person name="Solano J."/>
            <person name="Bargiela R."/>
            <person name="Golyshina O.V."/>
            <person name="Manteca A."/>
            <person name="Ramos J.L."/>
            <person name="Gallego J.R."/>
            <person name="Llorente I."/>
            <person name="Martins Dos Santos V.A."/>
            <person name="Jensen O.N."/>
            <person name="Pelaez A.I."/>
            <person name="Sanchez J."/>
            <person name="Ferrer M."/>
        </authorList>
    </citation>
    <scope>NUCLEOTIDE SEQUENCE</scope>
</reference>
<name>T1AZ74_9ZZZZ</name>
<dbReference type="GO" id="GO:0015074">
    <property type="term" value="P:DNA integration"/>
    <property type="evidence" value="ECO:0007669"/>
    <property type="project" value="InterPro"/>
</dbReference>
<dbReference type="AlphaFoldDB" id="T1AZ74"/>
<reference evidence="3" key="1">
    <citation type="submission" date="2013-08" db="EMBL/GenBank/DDBJ databases">
        <authorList>
            <person name="Mendez C."/>
            <person name="Richter M."/>
            <person name="Ferrer M."/>
            <person name="Sanchez J."/>
        </authorList>
    </citation>
    <scope>NUCLEOTIDE SEQUENCE</scope>
</reference>
<organism evidence="3">
    <name type="scientific">mine drainage metagenome</name>
    <dbReference type="NCBI Taxonomy" id="410659"/>
    <lineage>
        <taxon>unclassified sequences</taxon>
        <taxon>metagenomes</taxon>
        <taxon>ecological metagenomes</taxon>
    </lineage>
</organism>
<evidence type="ECO:0000259" key="2">
    <source>
        <dbReference type="Pfam" id="PF02899"/>
    </source>
</evidence>
<accession>T1AZ74</accession>
<comment type="caution">
    <text evidence="3">The sequence shown here is derived from an EMBL/GenBank/DDBJ whole genome shotgun (WGS) entry which is preliminary data.</text>
</comment>
<dbReference type="GO" id="GO:0003677">
    <property type="term" value="F:DNA binding"/>
    <property type="evidence" value="ECO:0007669"/>
    <property type="project" value="UniProtKB-KW"/>
</dbReference>
<evidence type="ECO:0000313" key="3">
    <source>
        <dbReference type="EMBL" id="EQD61643.1"/>
    </source>
</evidence>
<gene>
    <name evidence="3" type="ORF">B1B_07572</name>
</gene>
<feature type="domain" description="Integrase SAM-like N-terminal" evidence="2">
    <location>
        <begin position="58"/>
        <end position="115"/>
    </location>
</feature>
<protein>
    <submittedName>
        <fullName evidence="3">Integrase/recombinase</fullName>
    </submittedName>
</protein>
<dbReference type="InterPro" id="IPR004107">
    <property type="entry name" value="Integrase_SAM-like_N"/>
</dbReference>
<dbReference type="EMBL" id="AUZY01004820">
    <property type="protein sequence ID" value="EQD61643.1"/>
    <property type="molecule type" value="Genomic_DNA"/>
</dbReference>